<feature type="binding site" evidence="8">
    <location>
        <position position="244"/>
    </location>
    <ligand>
        <name>Zn(2+)</name>
        <dbReference type="ChEBI" id="CHEBI:29105"/>
        <note>catalytic</note>
    </ligand>
</feature>
<dbReference type="KEGG" id="tet:TTHERM_00721820"/>
<keyword evidence="5 8" id="KW-0862">Zinc</keyword>
<evidence type="ECO:0000256" key="8">
    <source>
        <dbReference type="PIRSR" id="PIRSR601577-2"/>
    </source>
</evidence>
<feature type="signal peptide" evidence="9">
    <location>
        <begin position="1"/>
        <end position="18"/>
    </location>
</feature>
<dbReference type="AlphaFoldDB" id="Q22FX5"/>
<evidence type="ECO:0000256" key="6">
    <source>
        <dbReference type="ARBA" id="ARBA00023049"/>
    </source>
</evidence>
<evidence type="ECO:0000256" key="9">
    <source>
        <dbReference type="SAM" id="SignalP"/>
    </source>
</evidence>
<evidence type="ECO:0000256" key="7">
    <source>
        <dbReference type="PIRSR" id="PIRSR601577-1"/>
    </source>
</evidence>
<feature type="binding site" evidence="8">
    <location>
        <position position="182"/>
    </location>
    <ligand>
        <name>Zn(2+)</name>
        <dbReference type="ChEBI" id="CHEBI:29105"/>
        <note>catalytic</note>
    </ligand>
</feature>
<dbReference type="PANTHER" id="PTHR10942:SF0">
    <property type="entry name" value="LEISHMANOLYSIN-LIKE PEPTIDASE"/>
    <property type="match status" value="1"/>
</dbReference>
<dbReference type="Proteomes" id="UP000009168">
    <property type="component" value="Unassembled WGS sequence"/>
</dbReference>
<evidence type="ECO:0000313" key="11">
    <source>
        <dbReference type="Proteomes" id="UP000009168"/>
    </source>
</evidence>
<protein>
    <submittedName>
        <fullName evidence="10">Leishmanolysin family protein</fullName>
    </submittedName>
</protein>
<dbReference type="HOGENOM" id="CLU_039796_0_0_1"/>
<evidence type="ECO:0000256" key="4">
    <source>
        <dbReference type="ARBA" id="ARBA00022801"/>
    </source>
</evidence>
<dbReference type="OMA" id="YETDWGL"/>
<keyword evidence="2" id="KW-0645">Protease</keyword>
<feature type="active site" evidence="7">
    <location>
        <position position="183"/>
    </location>
</feature>
<feature type="chain" id="PRO_5004201105" evidence="9">
    <location>
        <begin position="19"/>
        <end position="557"/>
    </location>
</feature>
<proteinExistence type="inferred from homology"/>
<dbReference type="GO" id="GO:0016020">
    <property type="term" value="C:membrane"/>
    <property type="evidence" value="ECO:0007669"/>
    <property type="project" value="InterPro"/>
</dbReference>
<dbReference type="eggNOG" id="KOG2556">
    <property type="taxonomic scope" value="Eukaryota"/>
</dbReference>
<dbReference type="GeneID" id="7836239"/>
<keyword evidence="11" id="KW-1185">Reference proteome</keyword>
<dbReference type="GO" id="GO:0005737">
    <property type="term" value="C:cytoplasm"/>
    <property type="evidence" value="ECO:0007669"/>
    <property type="project" value="TreeGrafter"/>
</dbReference>
<gene>
    <name evidence="10" type="ORF">TTHERM_00721820</name>
</gene>
<evidence type="ECO:0000256" key="3">
    <source>
        <dbReference type="ARBA" id="ARBA00022723"/>
    </source>
</evidence>
<dbReference type="OrthoDB" id="238768at2759"/>
<organism evidence="10 11">
    <name type="scientific">Tetrahymena thermophila (strain SB210)</name>
    <dbReference type="NCBI Taxonomy" id="312017"/>
    <lineage>
        <taxon>Eukaryota</taxon>
        <taxon>Sar</taxon>
        <taxon>Alveolata</taxon>
        <taxon>Ciliophora</taxon>
        <taxon>Intramacronucleata</taxon>
        <taxon>Oligohymenophorea</taxon>
        <taxon>Hymenostomatida</taxon>
        <taxon>Tetrahymenina</taxon>
        <taxon>Tetrahymenidae</taxon>
        <taxon>Tetrahymena</taxon>
    </lineage>
</organism>
<evidence type="ECO:0000313" key="10">
    <source>
        <dbReference type="EMBL" id="EAR84251.1"/>
    </source>
</evidence>
<name>Q22FX5_TETTS</name>
<dbReference type="GO" id="GO:0046872">
    <property type="term" value="F:metal ion binding"/>
    <property type="evidence" value="ECO:0007669"/>
    <property type="project" value="UniProtKB-KW"/>
</dbReference>
<dbReference type="Gene3D" id="3.10.170.20">
    <property type="match status" value="1"/>
</dbReference>
<dbReference type="GO" id="GO:0006508">
    <property type="term" value="P:proteolysis"/>
    <property type="evidence" value="ECO:0007669"/>
    <property type="project" value="UniProtKB-KW"/>
</dbReference>
<comment type="cofactor">
    <cofactor evidence="8">
        <name>Zn(2+)</name>
        <dbReference type="ChEBI" id="CHEBI:29105"/>
    </cofactor>
    <text evidence="8">Binds 1 zinc ion per subunit.</text>
</comment>
<dbReference type="InterPro" id="IPR001577">
    <property type="entry name" value="Peptidase_M8"/>
</dbReference>
<dbReference type="GO" id="GO:0007155">
    <property type="term" value="P:cell adhesion"/>
    <property type="evidence" value="ECO:0007669"/>
    <property type="project" value="InterPro"/>
</dbReference>
<dbReference type="Gene3D" id="3.90.132.10">
    <property type="entry name" value="Leishmanolysin , domain 2"/>
    <property type="match status" value="1"/>
</dbReference>
<evidence type="ECO:0000256" key="2">
    <source>
        <dbReference type="ARBA" id="ARBA00022670"/>
    </source>
</evidence>
<dbReference type="Pfam" id="PF01457">
    <property type="entry name" value="Peptidase_M8"/>
    <property type="match status" value="1"/>
</dbReference>
<accession>Q22FX5</accession>
<reference evidence="11" key="1">
    <citation type="journal article" date="2006" name="PLoS Biol.">
        <title>Macronuclear genome sequence of the ciliate Tetrahymena thermophila, a model eukaryote.</title>
        <authorList>
            <person name="Eisen J.A."/>
            <person name="Coyne R.S."/>
            <person name="Wu M."/>
            <person name="Wu D."/>
            <person name="Thiagarajan M."/>
            <person name="Wortman J.R."/>
            <person name="Badger J.H."/>
            <person name="Ren Q."/>
            <person name="Amedeo P."/>
            <person name="Jones K.M."/>
            <person name="Tallon L.J."/>
            <person name="Delcher A.L."/>
            <person name="Salzberg S.L."/>
            <person name="Silva J.C."/>
            <person name="Haas B.J."/>
            <person name="Majoros W.H."/>
            <person name="Farzad M."/>
            <person name="Carlton J.M."/>
            <person name="Smith R.K. Jr."/>
            <person name="Garg J."/>
            <person name="Pearlman R.E."/>
            <person name="Karrer K.M."/>
            <person name="Sun L."/>
            <person name="Manning G."/>
            <person name="Elde N.C."/>
            <person name="Turkewitz A.P."/>
            <person name="Asai D.J."/>
            <person name="Wilkes D.E."/>
            <person name="Wang Y."/>
            <person name="Cai H."/>
            <person name="Collins K."/>
            <person name="Stewart B.A."/>
            <person name="Lee S.R."/>
            <person name="Wilamowska K."/>
            <person name="Weinberg Z."/>
            <person name="Ruzzo W.L."/>
            <person name="Wloga D."/>
            <person name="Gaertig J."/>
            <person name="Frankel J."/>
            <person name="Tsao C.-C."/>
            <person name="Gorovsky M.A."/>
            <person name="Keeling P.J."/>
            <person name="Waller R.F."/>
            <person name="Patron N.J."/>
            <person name="Cherry J.M."/>
            <person name="Stover N.A."/>
            <person name="Krieger C.J."/>
            <person name="del Toro C."/>
            <person name="Ryder H.F."/>
            <person name="Williamson S.C."/>
            <person name="Barbeau R.A."/>
            <person name="Hamilton E.P."/>
            <person name="Orias E."/>
        </authorList>
    </citation>
    <scope>NUCLEOTIDE SEQUENCE [LARGE SCALE GENOMIC DNA]</scope>
    <source>
        <strain evidence="11">SB210</strain>
    </source>
</reference>
<dbReference type="PANTHER" id="PTHR10942">
    <property type="entry name" value="LEISHMANOLYSIN-LIKE PEPTIDASE"/>
    <property type="match status" value="1"/>
</dbReference>
<dbReference type="EMBL" id="GG662576">
    <property type="protein sequence ID" value="EAR84251.1"/>
    <property type="molecule type" value="Genomic_DNA"/>
</dbReference>
<evidence type="ECO:0000256" key="1">
    <source>
        <dbReference type="ARBA" id="ARBA00005860"/>
    </source>
</evidence>
<keyword evidence="4" id="KW-0378">Hydrolase</keyword>
<dbReference type="SUPFAM" id="SSF55486">
    <property type="entry name" value="Metalloproteases ('zincins'), catalytic domain"/>
    <property type="match status" value="1"/>
</dbReference>
<dbReference type="RefSeq" id="XP_001031914.1">
    <property type="nucleotide sequence ID" value="XM_001031914.1"/>
</dbReference>
<keyword evidence="6 8" id="KW-0482">Metalloprotease</keyword>
<keyword evidence="3 8" id="KW-0479">Metal-binding</keyword>
<sequence length="557" mass="63609">MKSFVIITLALYLSLSLALVHECDHKGDEEIDVYTPEDIHLLSEGTFTPAPIRFTFDDNEIQNLSDQNLKNLLLKSIKTAQLFYEDLIIVKKPHQSDIVITDKQCNYHDFSHYPQQSNSDFHVYIQIYQLSSNTIASAQACQLNEGLDFRPELAVINLNAQYIKSLEDNYYNFQMISKIVIHELFHAIANSPGLYSRYNNIQGYSNNALKFPNILKWVRDHYGCEDLSEFPLESNGGQGSKGSHWPRDFLNNDINTASFLLGNMVWSGINNALILDSGWYDIKDYENKNDPINWGLKRGCDFLITGKCNSQFPEFCTNQDQTDTFIYSGIGTCSSNKKDLDVFATCPYIFLYSNMECQNPSNNNNKYNAQLFQDFNVVFGSTSSAFQSNMQPKNTQDLSKETVLCYPNKCNEEKTKINISFDRYTLTCEQDGQVLYPPKESNFKGSLTCPIIKDFCQKQVQCEDFCSSNGYCIDGKCHCIEGVTGDKCECSENKDLNQPSCKRVQIQNCNIYDEKGNCIKCFSSYKLKDNQCFVLNVFKSKLTFSLLLIVIMLSLIF</sequence>
<feature type="binding site" evidence="8">
    <location>
        <position position="186"/>
    </location>
    <ligand>
        <name>Zn(2+)</name>
        <dbReference type="ChEBI" id="CHEBI:29105"/>
        <note>catalytic</note>
    </ligand>
</feature>
<dbReference type="InParanoid" id="Q22FX5"/>
<comment type="similarity">
    <text evidence="1">Belongs to the peptidase M8 family.</text>
</comment>
<dbReference type="GO" id="GO:0004222">
    <property type="term" value="F:metalloendopeptidase activity"/>
    <property type="evidence" value="ECO:0007669"/>
    <property type="project" value="InterPro"/>
</dbReference>
<dbReference type="SMR" id="Q22FX5"/>
<keyword evidence="9" id="KW-0732">Signal</keyword>
<evidence type="ECO:0000256" key="5">
    <source>
        <dbReference type="ARBA" id="ARBA00022833"/>
    </source>
</evidence>